<evidence type="ECO:0000313" key="1">
    <source>
        <dbReference type="EMBL" id="EIW79886.1"/>
    </source>
</evidence>
<dbReference type="GeneID" id="19205577"/>
<dbReference type="KEGG" id="cput:CONPUDRAFT_166567"/>
<dbReference type="Proteomes" id="UP000053558">
    <property type="component" value="Unassembled WGS sequence"/>
</dbReference>
<dbReference type="RefSeq" id="XP_007770217.1">
    <property type="nucleotide sequence ID" value="XM_007772027.1"/>
</dbReference>
<proteinExistence type="predicted"/>
<dbReference type="AlphaFoldDB" id="A0A5M3MLF6"/>
<organism evidence="1 2">
    <name type="scientific">Coniophora puteana (strain RWD-64-598)</name>
    <name type="common">Brown rot fungus</name>
    <dbReference type="NCBI Taxonomy" id="741705"/>
    <lineage>
        <taxon>Eukaryota</taxon>
        <taxon>Fungi</taxon>
        <taxon>Dikarya</taxon>
        <taxon>Basidiomycota</taxon>
        <taxon>Agaricomycotina</taxon>
        <taxon>Agaricomycetes</taxon>
        <taxon>Agaricomycetidae</taxon>
        <taxon>Boletales</taxon>
        <taxon>Coniophorineae</taxon>
        <taxon>Coniophoraceae</taxon>
        <taxon>Coniophora</taxon>
    </lineage>
</organism>
<protein>
    <submittedName>
        <fullName evidence="1">Uncharacterized protein</fullName>
    </submittedName>
</protein>
<comment type="caution">
    <text evidence="1">The sequence shown here is derived from an EMBL/GenBank/DDBJ whole genome shotgun (WGS) entry which is preliminary data.</text>
</comment>
<name>A0A5M3MLF6_CONPW</name>
<accession>A0A5M3MLF6</accession>
<gene>
    <name evidence="1" type="ORF">CONPUDRAFT_166567</name>
</gene>
<sequence length="206" mass="22710">MLPSVMSSELSLTFSISELLRFCVSFGSAYEPSSLRLEPAPIDLSYLASPELDALPLAIKIETLMVDGQRRLRARAVQKEEAIPCKRSLPAPMPPQYTQPSTSFLDAWATPSTSNSTTYTPPQPQLDDLRFQIAPQQTDIFSCPEMFFDVADMFSEPPAPYLSGITTAHDYASDPPEAHCDPLTDALKLPDYSNGRTTIFAESPSR</sequence>
<dbReference type="EMBL" id="JH711580">
    <property type="protein sequence ID" value="EIW79886.1"/>
    <property type="molecule type" value="Genomic_DNA"/>
</dbReference>
<evidence type="ECO:0000313" key="2">
    <source>
        <dbReference type="Proteomes" id="UP000053558"/>
    </source>
</evidence>
<keyword evidence="2" id="KW-1185">Reference proteome</keyword>
<reference evidence="2" key="1">
    <citation type="journal article" date="2012" name="Science">
        <title>The Paleozoic origin of enzymatic lignin decomposition reconstructed from 31 fungal genomes.</title>
        <authorList>
            <person name="Floudas D."/>
            <person name="Binder M."/>
            <person name="Riley R."/>
            <person name="Barry K."/>
            <person name="Blanchette R.A."/>
            <person name="Henrissat B."/>
            <person name="Martinez A.T."/>
            <person name="Otillar R."/>
            <person name="Spatafora J.W."/>
            <person name="Yadav J.S."/>
            <person name="Aerts A."/>
            <person name="Benoit I."/>
            <person name="Boyd A."/>
            <person name="Carlson A."/>
            <person name="Copeland A."/>
            <person name="Coutinho P.M."/>
            <person name="de Vries R.P."/>
            <person name="Ferreira P."/>
            <person name="Findley K."/>
            <person name="Foster B."/>
            <person name="Gaskell J."/>
            <person name="Glotzer D."/>
            <person name="Gorecki P."/>
            <person name="Heitman J."/>
            <person name="Hesse C."/>
            <person name="Hori C."/>
            <person name="Igarashi K."/>
            <person name="Jurgens J.A."/>
            <person name="Kallen N."/>
            <person name="Kersten P."/>
            <person name="Kohler A."/>
            <person name="Kuees U."/>
            <person name="Kumar T.K.A."/>
            <person name="Kuo A."/>
            <person name="LaButti K."/>
            <person name="Larrondo L.F."/>
            <person name="Lindquist E."/>
            <person name="Ling A."/>
            <person name="Lombard V."/>
            <person name="Lucas S."/>
            <person name="Lundell T."/>
            <person name="Martin R."/>
            <person name="McLaughlin D.J."/>
            <person name="Morgenstern I."/>
            <person name="Morin E."/>
            <person name="Murat C."/>
            <person name="Nagy L.G."/>
            <person name="Nolan M."/>
            <person name="Ohm R.A."/>
            <person name="Patyshakuliyeva A."/>
            <person name="Rokas A."/>
            <person name="Ruiz-Duenas F.J."/>
            <person name="Sabat G."/>
            <person name="Salamov A."/>
            <person name="Samejima M."/>
            <person name="Schmutz J."/>
            <person name="Slot J.C."/>
            <person name="St John F."/>
            <person name="Stenlid J."/>
            <person name="Sun H."/>
            <person name="Sun S."/>
            <person name="Syed K."/>
            <person name="Tsang A."/>
            <person name="Wiebenga A."/>
            <person name="Young D."/>
            <person name="Pisabarro A."/>
            <person name="Eastwood D.C."/>
            <person name="Martin F."/>
            <person name="Cullen D."/>
            <person name="Grigoriev I.V."/>
            <person name="Hibbett D.S."/>
        </authorList>
    </citation>
    <scope>NUCLEOTIDE SEQUENCE [LARGE SCALE GENOMIC DNA]</scope>
    <source>
        <strain evidence="2">RWD-64-598 SS2</strain>
    </source>
</reference>